<dbReference type="InterPro" id="IPR003661">
    <property type="entry name" value="HisK_dim/P_dom"/>
</dbReference>
<dbReference type="PANTHER" id="PTHR43304:SF1">
    <property type="entry name" value="PAC DOMAIN-CONTAINING PROTEIN"/>
    <property type="match status" value="1"/>
</dbReference>
<dbReference type="SUPFAM" id="SSF55874">
    <property type="entry name" value="ATPase domain of HSP90 chaperone/DNA topoisomerase II/histidine kinase"/>
    <property type="match status" value="1"/>
</dbReference>
<dbReference type="GO" id="GO:0000155">
    <property type="term" value="F:phosphorelay sensor kinase activity"/>
    <property type="evidence" value="ECO:0007669"/>
    <property type="project" value="InterPro"/>
</dbReference>
<dbReference type="FunFam" id="3.30.450.20:FF:000099">
    <property type="entry name" value="Sensory box sensor histidine kinase"/>
    <property type="match status" value="1"/>
</dbReference>
<dbReference type="FunFam" id="1.10.287.130:FF:000070">
    <property type="entry name" value="Histidine kinase sensor protein"/>
    <property type="match status" value="1"/>
</dbReference>
<keyword evidence="5" id="KW-0808">Transferase</keyword>
<dbReference type="InterPro" id="IPR004358">
    <property type="entry name" value="Sig_transdc_His_kin-like_C"/>
</dbReference>
<evidence type="ECO:0000259" key="10">
    <source>
        <dbReference type="PROSITE" id="PS50113"/>
    </source>
</evidence>
<dbReference type="CDD" id="cd00082">
    <property type="entry name" value="HisKA"/>
    <property type="match status" value="1"/>
</dbReference>
<dbReference type="InterPro" id="IPR000014">
    <property type="entry name" value="PAS"/>
</dbReference>
<dbReference type="InterPro" id="IPR003594">
    <property type="entry name" value="HATPase_dom"/>
</dbReference>
<sequence>MEQGVPAHSGVAASTDGGTGAALRDSEARFRQIAEEIDLVFWVCELEPQLHVSYVNPAFERIWGRPARSLYADPRLWLHSVIPAHRDRVEAAFRRWREDPSSAGYAVEYIVERPGGEQRWIRDRGRAMLSPVTGRPRRLTGVAEDITSRKRAKAAAAQVQQELRELAEGLPQLVWTCRPDGECDYLSPQWVAYTGEPAAQQLGRGWLCHVHPDDRAALEASIDTALRRQSPCESEHRLRRHDGTYRWFQSRAWPVRDASGAIKRWFGTASDVHDLKSTLAALGTSRACLAAVLDNLTEGLLISPLEGGTVALNPAARALFGVTGEADVARDRLFDGFRLFGLDGTELPAGRQPLSRIERGESIERLVLRLVHVAAGWEKVMDCRGARVSDPQGRPIAAVLRVTDVTERHRHAAEIARMNTEMEQRVRERTAELEAALKQLEAFSYTVSHDLRAPLRALDGFSKIVLDEYGPQLPESGRRYLGIIRDSAQKMGRLITDLLAFSRTGRVRLSRRAVNTQALVTEAVATLAPLREGRRIDLRIGSLPPCHGDVSLLRQVWVNLLSNAFKYSRQRDPAVIEVSGEAAADGSVRYRVRDNGVGFDMRHADKLFGVFERLHRTAEFEGNGVGLAIVQQILERHGGSIRAESAPGDGATFQFHLPAA</sequence>
<dbReference type="PROSITE" id="PS50109">
    <property type="entry name" value="HIS_KIN"/>
    <property type="match status" value="1"/>
</dbReference>
<dbReference type="Pfam" id="PF08448">
    <property type="entry name" value="PAS_4"/>
    <property type="match status" value="1"/>
</dbReference>
<keyword evidence="4" id="KW-0597">Phosphoprotein</keyword>
<feature type="domain" description="PAC" evidence="10">
    <location>
        <begin position="105"/>
        <end position="158"/>
    </location>
</feature>
<dbReference type="Gene3D" id="3.30.565.10">
    <property type="entry name" value="Histidine kinase-like ATPase, C-terminal domain"/>
    <property type="match status" value="1"/>
</dbReference>
<accession>A0AAW9QAH5</accession>
<dbReference type="SMART" id="SM00091">
    <property type="entry name" value="PAS"/>
    <property type="match status" value="3"/>
</dbReference>
<evidence type="ECO:0000256" key="5">
    <source>
        <dbReference type="ARBA" id="ARBA00022679"/>
    </source>
</evidence>
<dbReference type="SUPFAM" id="SSF55785">
    <property type="entry name" value="PYP-like sensor domain (PAS domain)"/>
    <property type="match status" value="3"/>
</dbReference>
<dbReference type="Pfam" id="PF02518">
    <property type="entry name" value="HATPase_c"/>
    <property type="match status" value="1"/>
</dbReference>
<evidence type="ECO:0000259" key="8">
    <source>
        <dbReference type="PROSITE" id="PS50109"/>
    </source>
</evidence>
<dbReference type="Pfam" id="PF08447">
    <property type="entry name" value="PAS_3"/>
    <property type="match status" value="2"/>
</dbReference>
<dbReference type="EMBL" id="JAZIBG010000036">
    <property type="protein sequence ID" value="MEF7616051.1"/>
    <property type="molecule type" value="Genomic_DNA"/>
</dbReference>
<dbReference type="SMART" id="SM00387">
    <property type="entry name" value="HATPase_c"/>
    <property type="match status" value="1"/>
</dbReference>
<dbReference type="CDD" id="cd00130">
    <property type="entry name" value="PAS"/>
    <property type="match status" value="2"/>
</dbReference>
<dbReference type="InterPro" id="IPR001610">
    <property type="entry name" value="PAC"/>
</dbReference>
<dbReference type="SUPFAM" id="SSF47384">
    <property type="entry name" value="Homodimeric domain of signal transducing histidine kinase"/>
    <property type="match status" value="1"/>
</dbReference>
<dbReference type="InterPro" id="IPR036890">
    <property type="entry name" value="HATPase_C_sf"/>
</dbReference>
<comment type="catalytic activity">
    <reaction evidence="1">
        <text>ATP + protein L-histidine = ADP + protein N-phospho-L-histidine.</text>
        <dbReference type="EC" id="2.7.13.3"/>
    </reaction>
</comment>
<dbReference type="InterPro" id="IPR013655">
    <property type="entry name" value="PAS_fold_3"/>
</dbReference>
<dbReference type="Proteomes" id="UP001336250">
    <property type="component" value="Unassembled WGS sequence"/>
</dbReference>
<dbReference type="InterPro" id="IPR005467">
    <property type="entry name" value="His_kinase_dom"/>
</dbReference>
<dbReference type="EC" id="2.7.13.3" evidence="3"/>
<dbReference type="InterPro" id="IPR013656">
    <property type="entry name" value="PAS_4"/>
</dbReference>
<dbReference type="AlphaFoldDB" id="A0AAW9QAH5"/>
<organism evidence="11 12">
    <name type="scientific">Aquincola agrisoli</name>
    <dbReference type="NCBI Taxonomy" id="3119538"/>
    <lineage>
        <taxon>Bacteria</taxon>
        <taxon>Pseudomonadati</taxon>
        <taxon>Pseudomonadota</taxon>
        <taxon>Betaproteobacteria</taxon>
        <taxon>Burkholderiales</taxon>
        <taxon>Sphaerotilaceae</taxon>
        <taxon>Aquincola</taxon>
    </lineage>
</organism>
<protein>
    <recommendedName>
        <fullName evidence="3">histidine kinase</fullName>
        <ecNumber evidence="3">2.7.13.3</ecNumber>
    </recommendedName>
</protein>
<keyword evidence="12" id="KW-1185">Reference proteome</keyword>
<gene>
    <name evidence="11" type="ORF">V4F39_19205</name>
</gene>
<name>A0AAW9QAH5_9BURK</name>
<dbReference type="PANTHER" id="PTHR43304">
    <property type="entry name" value="PHYTOCHROME-LIKE PROTEIN CPH1"/>
    <property type="match status" value="1"/>
</dbReference>
<feature type="region of interest" description="Disordered" evidence="7">
    <location>
        <begin position="1"/>
        <end position="21"/>
    </location>
</feature>
<evidence type="ECO:0000256" key="7">
    <source>
        <dbReference type="SAM" id="MobiDB-lite"/>
    </source>
</evidence>
<evidence type="ECO:0000256" key="3">
    <source>
        <dbReference type="ARBA" id="ARBA00012438"/>
    </source>
</evidence>
<dbReference type="InterPro" id="IPR000700">
    <property type="entry name" value="PAS-assoc_C"/>
</dbReference>
<dbReference type="SMART" id="SM00086">
    <property type="entry name" value="PAC"/>
    <property type="match status" value="2"/>
</dbReference>
<dbReference type="InterPro" id="IPR052162">
    <property type="entry name" value="Sensor_kinase/Photoreceptor"/>
</dbReference>
<evidence type="ECO:0000256" key="4">
    <source>
        <dbReference type="ARBA" id="ARBA00022553"/>
    </source>
</evidence>
<proteinExistence type="predicted"/>
<dbReference type="RefSeq" id="WP_332291417.1">
    <property type="nucleotide sequence ID" value="NZ_JAZIBG010000036.1"/>
</dbReference>
<evidence type="ECO:0000256" key="2">
    <source>
        <dbReference type="ARBA" id="ARBA00004429"/>
    </source>
</evidence>
<dbReference type="Gene3D" id="3.30.450.20">
    <property type="entry name" value="PAS domain"/>
    <property type="match status" value="3"/>
</dbReference>
<feature type="domain" description="Histidine kinase" evidence="8">
    <location>
        <begin position="446"/>
        <end position="660"/>
    </location>
</feature>
<evidence type="ECO:0000256" key="6">
    <source>
        <dbReference type="ARBA" id="ARBA00022777"/>
    </source>
</evidence>
<evidence type="ECO:0000256" key="1">
    <source>
        <dbReference type="ARBA" id="ARBA00000085"/>
    </source>
</evidence>
<feature type="domain" description="PAS" evidence="9">
    <location>
        <begin position="159"/>
        <end position="229"/>
    </location>
</feature>
<evidence type="ECO:0000313" key="12">
    <source>
        <dbReference type="Proteomes" id="UP001336250"/>
    </source>
</evidence>
<dbReference type="NCBIfam" id="TIGR00229">
    <property type="entry name" value="sensory_box"/>
    <property type="match status" value="2"/>
</dbReference>
<dbReference type="PROSITE" id="PS50112">
    <property type="entry name" value="PAS"/>
    <property type="match status" value="1"/>
</dbReference>
<evidence type="ECO:0000259" key="9">
    <source>
        <dbReference type="PROSITE" id="PS50112"/>
    </source>
</evidence>
<dbReference type="PRINTS" id="PR00344">
    <property type="entry name" value="BCTRLSENSOR"/>
</dbReference>
<dbReference type="PROSITE" id="PS50113">
    <property type="entry name" value="PAC"/>
    <property type="match status" value="2"/>
</dbReference>
<feature type="domain" description="PAC" evidence="10">
    <location>
        <begin position="232"/>
        <end position="284"/>
    </location>
</feature>
<comment type="subcellular location">
    <subcellularLocation>
        <location evidence="2">Cell inner membrane</location>
        <topology evidence="2">Multi-pass membrane protein</topology>
    </subcellularLocation>
</comment>
<dbReference type="GO" id="GO:0005886">
    <property type="term" value="C:plasma membrane"/>
    <property type="evidence" value="ECO:0007669"/>
    <property type="project" value="UniProtKB-SubCell"/>
</dbReference>
<dbReference type="FunFam" id="3.30.565.10:FF:000006">
    <property type="entry name" value="Sensor histidine kinase WalK"/>
    <property type="match status" value="1"/>
</dbReference>
<dbReference type="InterPro" id="IPR035965">
    <property type="entry name" value="PAS-like_dom_sf"/>
</dbReference>
<dbReference type="Gene3D" id="1.10.287.130">
    <property type="match status" value="1"/>
</dbReference>
<dbReference type="InterPro" id="IPR036097">
    <property type="entry name" value="HisK_dim/P_sf"/>
</dbReference>
<dbReference type="SMART" id="SM00388">
    <property type="entry name" value="HisKA"/>
    <property type="match status" value="1"/>
</dbReference>
<keyword evidence="6" id="KW-0418">Kinase</keyword>
<comment type="caution">
    <text evidence="11">The sequence shown here is derived from an EMBL/GenBank/DDBJ whole genome shotgun (WGS) entry which is preliminary data.</text>
</comment>
<dbReference type="Pfam" id="PF00512">
    <property type="entry name" value="HisKA"/>
    <property type="match status" value="1"/>
</dbReference>
<reference evidence="11 12" key="1">
    <citation type="submission" date="2024-02" db="EMBL/GenBank/DDBJ databases">
        <title>Genome sequence of Aquincola sp. MAHUQ-54.</title>
        <authorList>
            <person name="Huq M.A."/>
        </authorList>
    </citation>
    <scope>NUCLEOTIDE SEQUENCE [LARGE SCALE GENOMIC DNA]</scope>
    <source>
        <strain evidence="11 12">MAHUQ-54</strain>
    </source>
</reference>
<evidence type="ECO:0000313" key="11">
    <source>
        <dbReference type="EMBL" id="MEF7616051.1"/>
    </source>
</evidence>